<feature type="compositionally biased region" description="Basic and acidic residues" evidence="1">
    <location>
        <begin position="591"/>
        <end position="600"/>
    </location>
</feature>
<evidence type="ECO:0008006" key="4">
    <source>
        <dbReference type="Google" id="ProtNLM"/>
    </source>
</evidence>
<keyword evidence="3" id="KW-1185">Reference proteome</keyword>
<feature type="compositionally biased region" description="Pro residues" evidence="1">
    <location>
        <begin position="389"/>
        <end position="399"/>
    </location>
</feature>
<feature type="region of interest" description="Disordered" evidence="1">
    <location>
        <begin position="167"/>
        <end position="192"/>
    </location>
</feature>
<feature type="compositionally biased region" description="Basic and acidic residues" evidence="1">
    <location>
        <begin position="563"/>
        <end position="574"/>
    </location>
</feature>
<feature type="region of interest" description="Disordered" evidence="1">
    <location>
        <begin position="15"/>
        <end position="57"/>
    </location>
</feature>
<dbReference type="InterPro" id="IPR031447">
    <property type="entry name" value="MNR"/>
</dbReference>
<feature type="compositionally biased region" description="Polar residues" evidence="1">
    <location>
        <begin position="369"/>
        <end position="384"/>
    </location>
</feature>
<dbReference type="PANTHER" id="PTHR15732">
    <property type="entry name" value="PROTEIN MOONRAKER"/>
    <property type="match status" value="1"/>
</dbReference>
<dbReference type="Pfam" id="PF15718">
    <property type="entry name" value="MNR"/>
    <property type="match status" value="2"/>
</dbReference>
<name>A0ABD1KB46_9TELE</name>
<evidence type="ECO:0000256" key="1">
    <source>
        <dbReference type="SAM" id="MobiDB-lite"/>
    </source>
</evidence>
<organism evidence="2 3">
    <name type="scientific">Coilia grayii</name>
    <name type="common">Gray's grenadier anchovy</name>
    <dbReference type="NCBI Taxonomy" id="363190"/>
    <lineage>
        <taxon>Eukaryota</taxon>
        <taxon>Metazoa</taxon>
        <taxon>Chordata</taxon>
        <taxon>Craniata</taxon>
        <taxon>Vertebrata</taxon>
        <taxon>Euteleostomi</taxon>
        <taxon>Actinopterygii</taxon>
        <taxon>Neopterygii</taxon>
        <taxon>Teleostei</taxon>
        <taxon>Clupei</taxon>
        <taxon>Clupeiformes</taxon>
        <taxon>Clupeoidei</taxon>
        <taxon>Engraulidae</taxon>
        <taxon>Coilinae</taxon>
        <taxon>Coilia</taxon>
    </lineage>
</organism>
<protein>
    <recommendedName>
        <fullName evidence="4">Protein moonraker</fullName>
    </recommendedName>
</protein>
<gene>
    <name evidence="2" type="ORF">ACEWY4_008271</name>
</gene>
<reference evidence="2 3" key="1">
    <citation type="submission" date="2024-09" db="EMBL/GenBank/DDBJ databases">
        <title>A chromosome-level genome assembly of Gray's grenadier anchovy, Coilia grayii.</title>
        <authorList>
            <person name="Fu Z."/>
        </authorList>
    </citation>
    <scope>NUCLEOTIDE SEQUENCE [LARGE SCALE GENOMIC DNA]</scope>
    <source>
        <strain evidence="2">G4</strain>
        <tissue evidence="2">Muscle</tissue>
    </source>
</reference>
<dbReference type="EMBL" id="JBHFQA010000007">
    <property type="protein sequence ID" value="KAL2096123.1"/>
    <property type="molecule type" value="Genomic_DNA"/>
</dbReference>
<dbReference type="PANTHER" id="PTHR15732:SF4">
    <property type="entry name" value="PROTEIN MOONRAKER"/>
    <property type="match status" value="1"/>
</dbReference>
<comment type="caution">
    <text evidence="2">The sequence shown here is derived from an EMBL/GenBank/DDBJ whole genome shotgun (WGS) entry which is preliminary data.</text>
</comment>
<dbReference type="AlphaFoldDB" id="A0ABD1KB46"/>
<feature type="region of interest" description="Disordered" evidence="1">
    <location>
        <begin position="591"/>
        <end position="613"/>
    </location>
</feature>
<accession>A0ABD1KB46</accession>
<feature type="region of interest" description="Disordered" evidence="1">
    <location>
        <begin position="367"/>
        <end position="424"/>
    </location>
</feature>
<feature type="region of interest" description="Disordered" evidence="1">
    <location>
        <begin position="117"/>
        <end position="146"/>
    </location>
</feature>
<feature type="region of interest" description="Disordered" evidence="1">
    <location>
        <begin position="744"/>
        <end position="823"/>
    </location>
</feature>
<evidence type="ECO:0000313" key="3">
    <source>
        <dbReference type="Proteomes" id="UP001591681"/>
    </source>
</evidence>
<feature type="region of interest" description="Disordered" evidence="1">
    <location>
        <begin position="440"/>
        <end position="577"/>
    </location>
</feature>
<feature type="compositionally biased region" description="Pro residues" evidence="1">
    <location>
        <begin position="461"/>
        <end position="475"/>
    </location>
</feature>
<feature type="compositionally biased region" description="Basic and acidic residues" evidence="1">
    <location>
        <begin position="790"/>
        <end position="799"/>
    </location>
</feature>
<feature type="compositionally biased region" description="Polar residues" evidence="1">
    <location>
        <begin position="539"/>
        <end position="554"/>
    </location>
</feature>
<evidence type="ECO:0000313" key="2">
    <source>
        <dbReference type="EMBL" id="KAL2096123.1"/>
    </source>
</evidence>
<sequence>MTAKLGRVSFEDFSDLKGSWIPTGSGTGRSAGRPPQTQLLFNEAIPLDPRKRETRFGPPAPIVIEKLVRPVPQPTDVRSCNSSLRFSVLSEERLQNAVRLAKRDLRRRRQQSLISTPLTSSPCRLEHGPYDGGSADPPQRAKKIQPNVDISRSMTKSGAEVLVYTPQKRSAPPGPACGQSPPVRDPGPKAGSKLSQEIRRLQKELGTCVQRIEQLANKGRLMGEALEPEEQRRLEIRRQEQAARSARIIYNLQQQVRGIQEDVEKLRSQNIKQAKNSRATDRLAAAHRGAVRAMQVFTNQLTDPSESRVPPHYRELGQLIRQLSLCSAKVEAGQDSVVPETAIDILQKLETLDTALRKQQNPWRELRTCSLSPIRQRSPTGRQHSASPPRSPRAPGPRKPPAKKKRPKGPPVRSRQRPGGQERSAVLRAGLESLLHMREQAEGRERPRPPPKPHGPSFQPALPPPAPAPPPPPLSPDRNKQSGPIRDAGFQQPTVSSKLKEGQIPQKEAVVPWIPTSPRSPTKHRVITKRPEPRCLFSALQSSTLGAPEQQGQDRPQGPGLSPERKQQAHREALRQAWLDKITSERLGELERLGREEAGHPRTLRSEAGSPTRWAERAEQAVRDRIQPLLEQAQRLRDSWDKKDSSLRHRLSDQAADRVVASADVMSEALLEDLLEDTARTLGALRADRQAEQQARALMRAPTLDTMLQRMEEMEKDQDAVRQRYTSISYSDPLYWDKPMVGSGHQRRVMGSRPSSPQPIRLTRPALKHTSNPEIILQSPVEASVLTEPRVSEDGRPAEEPQEQLSSDDRAERGRTGGGTQLSVPTNMLNSILSYRENHNAYLRLVSHEAVGSFNPWTIADSLAEELMAEALADVAAEFQDVCEEYAEAVFTSEFLQPMQSPPPAST</sequence>
<proteinExistence type="predicted"/>
<dbReference type="Proteomes" id="UP001591681">
    <property type="component" value="Unassembled WGS sequence"/>
</dbReference>